<organism evidence="4">
    <name type="scientific">Lygus hesperus</name>
    <name type="common">Western plant bug</name>
    <dbReference type="NCBI Taxonomy" id="30085"/>
    <lineage>
        <taxon>Eukaryota</taxon>
        <taxon>Metazoa</taxon>
        <taxon>Ecdysozoa</taxon>
        <taxon>Arthropoda</taxon>
        <taxon>Hexapoda</taxon>
        <taxon>Insecta</taxon>
        <taxon>Pterygota</taxon>
        <taxon>Neoptera</taxon>
        <taxon>Paraneoptera</taxon>
        <taxon>Hemiptera</taxon>
        <taxon>Heteroptera</taxon>
        <taxon>Panheteroptera</taxon>
        <taxon>Cimicomorpha</taxon>
        <taxon>Miridae</taxon>
        <taxon>Mirini</taxon>
        <taxon>Lygus</taxon>
    </lineage>
</organism>
<dbReference type="EMBL" id="GDHC01000552">
    <property type="protein sequence ID" value="JAQ18077.1"/>
    <property type="molecule type" value="Transcribed_RNA"/>
</dbReference>
<reference evidence="5" key="2">
    <citation type="journal article" date="2016" name="Gigascience">
        <title>De novo construction of an expanded transcriptome assembly for the western tarnished plant bug, Lygus hesperus.</title>
        <authorList>
            <person name="Tassone E.E."/>
            <person name="Geib S.M."/>
            <person name="Hall B."/>
            <person name="Fabrick J.A."/>
            <person name="Brent C.S."/>
            <person name="Hull J.J."/>
        </authorList>
    </citation>
    <scope>NUCLEOTIDE SEQUENCE</scope>
</reference>
<dbReference type="EMBL" id="GDHC01021014">
    <property type="protein sequence ID" value="JAP97614.1"/>
    <property type="molecule type" value="Transcribed_RNA"/>
</dbReference>
<dbReference type="SUPFAM" id="SSF55174">
    <property type="entry name" value="Alpha-L RNA-binding motif"/>
    <property type="match status" value="1"/>
</dbReference>
<feature type="region of interest" description="Disordered" evidence="2">
    <location>
        <begin position="60"/>
        <end position="83"/>
    </location>
</feature>
<evidence type="ECO:0000313" key="5">
    <source>
        <dbReference type="EMBL" id="JAP97614.1"/>
    </source>
</evidence>
<protein>
    <submittedName>
        <fullName evidence="5">Uncharacterized protein C6orf203</fullName>
    </submittedName>
</protein>
<keyword evidence="1" id="KW-0694">RNA-binding</keyword>
<evidence type="ECO:0000313" key="6">
    <source>
        <dbReference type="EMBL" id="JAQ18077.1"/>
    </source>
</evidence>
<dbReference type="InterPro" id="IPR057896">
    <property type="entry name" value="MTRES1_C"/>
</dbReference>
<dbReference type="GO" id="GO:0003723">
    <property type="term" value="F:RNA binding"/>
    <property type="evidence" value="ECO:0007669"/>
    <property type="project" value="UniProtKB-KW"/>
</dbReference>
<name>A0A0K8T6C7_LYGHE</name>
<evidence type="ECO:0000256" key="1">
    <source>
        <dbReference type="PROSITE-ProRule" id="PRU00182"/>
    </source>
</evidence>
<feature type="domain" description="Mitochondrial transcription rescue factor 1 C-terminal" evidence="3">
    <location>
        <begin position="91"/>
        <end position="186"/>
    </location>
</feature>
<reference evidence="4" key="1">
    <citation type="submission" date="2014-09" db="EMBL/GenBank/DDBJ databases">
        <authorList>
            <person name="Magalhaes I.L.F."/>
            <person name="Oliveira U."/>
            <person name="Santos F.R."/>
            <person name="Vidigal T.H.D.A."/>
            <person name="Brescovit A.D."/>
            <person name="Santos A.J."/>
        </authorList>
    </citation>
    <scope>NUCLEOTIDE SEQUENCE</scope>
</reference>
<dbReference type="GO" id="GO:1903108">
    <property type="term" value="P:regulation of mitochondrial transcription"/>
    <property type="evidence" value="ECO:0007669"/>
    <property type="project" value="TreeGrafter"/>
</dbReference>
<dbReference type="Gene3D" id="3.10.290.10">
    <property type="entry name" value="RNA-binding S4 domain"/>
    <property type="match status" value="1"/>
</dbReference>
<evidence type="ECO:0000256" key="2">
    <source>
        <dbReference type="SAM" id="MobiDB-lite"/>
    </source>
</evidence>
<dbReference type="GO" id="GO:0005739">
    <property type="term" value="C:mitochondrion"/>
    <property type="evidence" value="ECO:0007669"/>
    <property type="project" value="TreeGrafter"/>
</dbReference>
<evidence type="ECO:0000259" key="3">
    <source>
        <dbReference type="Pfam" id="PF25818"/>
    </source>
</evidence>
<dbReference type="EMBL" id="GBRD01004743">
    <property type="protein sequence ID" value="JAG61078.1"/>
    <property type="molecule type" value="Transcribed_RNA"/>
</dbReference>
<dbReference type="InterPro" id="IPR036986">
    <property type="entry name" value="S4_RNA-bd_sf"/>
</dbReference>
<dbReference type="PANTHER" id="PTHR13633:SF3">
    <property type="entry name" value="MITOCHONDRIAL TRANSCRIPTION RESCUE FACTOR 1"/>
    <property type="match status" value="1"/>
</dbReference>
<sequence length="191" mass="22183">MFFRRCISQIIPKTRRFLVTSKRQEYVFKANWSCYRSLEVEGVPRTSARALGGQQRRFKYKKRGAKTEEEEDDEEEEEFEDEPGSKVITGYMASLRADLVLKTGLGIARNKIETLFYESKIRVNGSKIQKKSQKVYVGDELDVMRGPSPINENMMLVSRVTILSAKEHDDEDKLVVKMRRYKALTIDNTDK</sequence>
<dbReference type="AlphaFoldDB" id="A0A0K8T6C7"/>
<dbReference type="PROSITE" id="PS50889">
    <property type="entry name" value="S4"/>
    <property type="match status" value="1"/>
</dbReference>
<gene>
    <name evidence="5" type="primary">CF203_0</name>
    <name evidence="6" type="synonym">CF203_1</name>
    <name evidence="5" type="ORF">g.77991</name>
    <name evidence="6" type="ORF">g.77992</name>
</gene>
<evidence type="ECO:0000313" key="4">
    <source>
        <dbReference type="EMBL" id="JAG61078.1"/>
    </source>
</evidence>
<proteinExistence type="predicted"/>
<accession>A0A0K8T6C7</accession>
<dbReference type="Pfam" id="PF25818">
    <property type="entry name" value="MTRES1_C"/>
    <property type="match status" value="1"/>
</dbReference>
<dbReference type="PANTHER" id="PTHR13633">
    <property type="entry name" value="MITOCHONDRIAL TRANSCRIPTION RESCUE FACTOR 1"/>
    <property type="match status" value="1"/>
</dbReference>
<feature type="compositionally biased region" description="Acidic residues" evidence="2">
    <location>
        <begin position="68"/>
        <end position="82"/>
    </location>
</feature>